<evidence type="ECO:0000256" key="1">
    <source>
        <dbReference type="SAM" id="MobiDB-lite"/>
    </source>
</evidence>
<proteinExistence type="predicted"/>
<dbReference type="AlphaFoldDB" id="A0ABD6CFJ1"/>
<accession>A0ABD6CFJ1</accession>
<keyword evidence="3" id="KW-1185">Reference proteome</keyword>
<dbReference type="InterPro" id="IPR058276">
    <property type="entry name" value="DUF7970"/>
</dbReference>
<organism evidence="2 3">
    <name type="scientific">Halorientalis brevis</name>
    <dbReference type="NCBI Taxonomy" id="1126241"/>
    <lineage>
        <taxon>Archaea</taxon>
        <taxon>Methanobacteriati</taxon>
        <taxon>Methanobacteriota</taxon>
        <taxon>Stenosarchaea group</taxon>
        <taxon>Halobacteria</taxon>
        <taxon>Halobacteriales</taxon>
        <taxon>Haloarculaceae</taxon>
        <taxon>Halorientalis</taxon>
    </lineage>
</organism>
<dbReference type="EMBL" id="JBHUDJ010000009">
    <property type="protein sequence ID" value="MFD1588173.1"/>
    <property type="molecule type" value="Genomic_DNA"/>
</dbReference>
<dbReference type="Pfam" id="PF25925">
    <property type="entry name" value="DUF7970"/>
    <property type="match status" value="1"/>
</dbReference>
<feature type="region of interest" description="Disordered" evidence="1">
    <location>
        <begin position="1"/>
        <end position="68"/>
    </location>
</feature>
<comment type="caution">
    <text evidence="2">The sequence shown here is derived from an EMBL/GenBank/DDBJ whole genome shotgun (WGS) entry which is preliminary data.</text>
</comment>
<dbReference type="Proteomes" id="UP001597119">
    <property type="component" value="Unassembled WGS sequence"/>
</dbReference>
<protein>
    <submittedName>
        <fullName evidence="2">Uncharacterized protein</fullName>
    </submittedName>
</protein>
<sequence length="143" mass="15591">MGMKEGLGDDPFADDTAESTSESSATNSVKADTGGQSANTDVEQADTRSDVNPTDTASESTGSRTLPYIYKRDAVKDGRSQRPVFLRDYNEDRIPELTDAVEDDLGESVPKTDVLEAALETAIENPEMVAATLRTDRYGYDWE</sequence>
<reference evidence="2 3" key="1">
    <citation type="journal article" date="2019" name="Int. J. Syst. Evol. Microbiol.">
        <title>The Global Catalogue of Microorganisms (GCM) 10K type strain sequencing project: providing services to taxonomists for standard genome sequencing and annotation.</title>
        <authorList>
            <consortium name="The Broad Institute Genomics Platform"/>
            <consortium name="The Broad Institute Genome Sequencing Center for Infectious Disease"/>
            <person name="Wu L."/>
            <person name="Ma J."/>
        </authorList>
    </citation>
    <scope>NUCLEOTIDE SEQUENCE [LARGE SCALE GENOMIC DNA]</scope>
    <source>
        <strain evidence="2 3">CGMCC 1.12125</strain>
    </source>
</reference>
<name>A0ABD6CFJ1_9EURY</name>
<gene>
    <name evidence="2" type="ORF">ACFR9U_14420</name>
</gene>
<evidence type="ECO:0000313" key="3">
    <source>
        <dbReference type="Proteomes" id="UP001597119"/>
    </source>
</evidence>
<dbReference type="RefSeq" id="WP_247381677.1">
    <property type="nucleotide sequence ID" value="NZ_JALLGV010000011.1"/>
</dbReference>
<feature type="compositionally biased region" description="Polar residues" evidence="1">
    <location>
        <begin position="27"/>
        <end position="42"/>
    </location>
</feature>
<feature type="compositionally biased region" description="Polar residues" evidence="1">
    <location>
        <begin position="50"/>
        <end position="64"/>
    </location>
</feature>
<evidence type="ECO:0000313" key="2">
    <source>
        <dbReference type="EMBL" id="MFD1588173.1"/>
    </source>
</evidence>